<keyword evidence="5 7" id="KW-0378">Hydrolase</keyword>
<keyword evidence="6 7" id="KW-0694">RNA-binding</keyword>
<organism evidence="9 10">
    <name type="scientific">Falsarthrobacter nasiphocae</name>
    <dbReference type="NCBI Taxonomy" id="189863"/>
    <lineage>
        <taxon>Bacteria</taxon>
        <taxon>Bacillati</taxon>
        <taxon>Actinomycetota</taxon>
        <taxon>Actinomycetes</taxon>
        <taxon>Micrococcales</taxon>
        <taxon>Micrococcaceae</taxon>
        <taxon>Falsarthrobacter</taxon>
    </lineage>
</organism>
<dbReference type="AlphaFoldDB" id="A0AAE4C861"/>
<evidence type="ECO:0000256" key="7">
    <source>
        <dbReference type="HAMAP-Rule" id="MF_00227"/>
    </source>
</evidence>
<dbReference type="GO" id="GO:0001682">
    <property type="term" value="P:tRNA 5'-leader removal"/>
    <property type="evidence" value="ECO:0007669"/>
    <property type="project" value="UniProtKB-UniRule"/>
</dbReference>
<evidence type="ECO:0000256" key="2">
    <source>
        <dbReference type="ARBA" id="ARBA00022694"/>
    </source>
</evidence>
<protein>
    <recommendedName>
        <fullName evidence="7 8">Ribonuclease P protein component</fullName>
        <shortName evidence="7">RNase P protein</shortName>
        <shortName evidence="7">RNaseP protein</shortName>
        <ecNumber evidence="7 8">3.1.26.5</ecNumber>
    </recommendedName>
    <alternativeName>
        <fullName evidence="7">Protein C5</fullName>
    </alternativeName>
</protein>
<dbReference type="InterPro" id="IPR020568">
    <property type="entry name" value="Ribosomal_Su5_D2-typ_SF"/>
</dbReference>
<dbReference type="PROSITE" id="PS00648">
    <property type="entry name" value="RIBONUCLEASE_P"/>
    <property type="match status" value="1"/>
</dbReference>
<comment type="catalytic activity">
    <reaction evidence="7">
        <text>Endonucleolytic cleavage of RNA, removing 5'-extranucleotides from tRNA precursor.</text>
        <dbReference type="EC" id="3.1.26.5"/>
    </reaction>
</comment>
<dbReference type="Pfam" id="PF00825">
    <property type="entry name" value="Ribonuclease_P"/>
    <property type="match status" value="1"/>
</dbReference>
<keyword evidence="2 7" id="KW-0819">tRNA processing</keyword>
<evidence type="ECO:0000256" key="6">
    <source>
        <dbReference type="ARBA" id="ARBA00022884"/>
    </source>
</evidence>
<dbReference type="GO" id="GO:0004526">
    <property type="term" value="F:ribonuclease P activity"/>
    <property type="evidence" value="ECO:0007669"/>
    <property type="project" value="UniProtKB-UniRule"/>
</dbReference>
<dbReference type="GO" id="GO:0042781">
    <property type="term" value="F:3'-tRNA processing endoribonuclease activity"/>
    <property type="evidence" value="ECO:0007669"/>
    <property type="project" value="TreeGrafter"/>
</dbReference>
<dbReference type="HAMAP" id="MF_00227">
    <property type="entry name" value="RNase_P"/>
    <property type="match status" value="1"/>
</dbReference>
<evidence type="ECO:0000256" key="8">
    <source>
        <dbReference type="NCBIfam" id="TIGR00188"/>
    </source>
</evidence>
<dbReference type="Proteomes" id="UP001247307">
    <property type="component" value="Unassembled WGS sequence"/>
</dbReference>
<evidence type="ECO:0000256" key="3">
    <source>
        <dbReference type="ARBA" id="ARBA00022722"/>
    </source>
</evidence>
<name>A0AAE4C861_9MICC</name>
<dbReference type="PANTHER" id="PTHR33992:SF1">
    <property type="entry name" value="RIBONUCLEASE P PROTEIN COMPONENT"/>
    <property type="match status" value="1"/>
</dbReference>
<evidence type="ECO:0000256" key="4">
    <source>
        <dbReference type="ARBA" id="ARBA00022759"/>
    </source>
</evidence>
<dbReference type="InterPro" id="IPR020539">
    <property type="entry name" value="RNase_P_CS"/>
</dbReference>
<dbReference type="GO" id="GO:0000049">
    <property type="term" value="F:tRNA binding"/>
    <property type="evidence" value="ECO:0007669"/>
    <property type="project" value="UniProtKB-UniRule"/>
</dbReference>
<dbReference type="NCBIfam" id="TIGR00188">
    <property type="entry name" value="rnpA"/>
    <property type="match status" value="1"/>
</dbReference>
<keyword evidence="10" id="KW-1185">Reference proteome</keyword>
<proteinExistence type="inferred from homology"/>
<evidence type="ECO:0000256" key="1">
    <source>
        <dbReference type="ARBA" id="ARBA00002663"/>
    </source>
</evidence>
<comment type="caution">
    <text evidence="9">The sequence shown here is derived from an EMBL/GenBank/DDBJ whole genome shotgun (WGS) entry which is preliminary data.</text>
</comment>
<dbReference type="Gene3D" id="3.30.230.10">
    <property type="match status" value="1"/>
</dbReference>
<keyword evidence="3 7" id="KW-0540">Nuclease</keyword>
<dbReference type="EC" id="3.1.26.5" evidence="7 8"/>
<dbReference type="InterPro" id="IPR000100">
    <property type="entry name" value="RNase_P"/>
</dbReference>
<comment type="function">
    <text evidence="1 7">RNaseP catalyzes the removal of the 5'-leader sequence from pre-tRNA to produce the mature 5'-terminus. It can also cleave other RNA substrates such as 4.5S RNA. The protein component plays an auxiliary but essential role in vivo by binding to the 5'-leader sequence and broadening the substrate specificity of the ribozyme.</text>
</comment>
<reference evidence="9" key="1">
    <citation type="submission" date="2023-07" db="EMBL/GenBank/DDBJ databases">
        <title>Sequencing the genomes of 1000 actinobacteria strains.</title>
        <authorList>
            <person name="Klenk H.-P."/>
        </authorList>
    </citation>
    <scope>NUCLEOTIDE SEQUENCE</scope>
    <source>
        <strain evidence="9">DSM 13988</strain>
    </source>
</reference>
<keyword evidence="4 7" id="KW-0255">Endonuclease</keyword>
<evidence type="ECO:0000256" key="5">
    <source>
        <dbReference type="ARBA" id="ARBA00022801"/>
    </source>
</evidence>
<dbReference type="EMBL" id="JAVDUI010000001">
    <property type="protein sequence ID" value="MDR6892075.1"/>
    <property type="molecule type" value="Genomic_DNA"/>
</dbReference>
<gene>
    <name evidence="7" type="primary">rnpA</name>
    <name evidence="9" type="ORF">J2S35_001015</name>
</gene>
<dbReference type="GO" id="GO:0030677">
    <property type="term" value="C:ribonuclease P complex"/>
    <property type="evidence" value="ECO:0007669"/>
    <property type="project" value="TreeGrafter"/>
</dbReference>
<sequence length="118" mass="12996">MLPRRHRLRTPAEFSTTLRSGARYGSRNLVVFTAALASEDEPTRVGFLVSKKVGNAVTRNLVKRRLRDKAVSVIEEHSTGKALVVRALPGAASLDWDALSADFDATVRGSLSKHARRR</sequence>
<accession>A0AAE4C861</accession>
<dbReference type="PANTHER" id="PTHR33992">
    <property type="entry name" value="RIBONUCLEASE P PROTEIN COMPONENT"/>
    <property type="match status" value="1"/>
</dbReference>
<dbReference type="SUPFAM" id="SSF54211">
    <property type="entry name" value="Ribosomal protein S5 domain 2-like"/>
    <property type="match status" value="1"/>
</dbReference>
<comment type="subunit">
    <text evidence="7">Consists of a catalytic RNA component (M1 or rnpB) and a protein subunit.</text>
</comment>
<dbReference type="RefSeq" id="WP_309850585.1">
    <property type="nucleotide sequence ID" value="NZ_BAAAIU010000005.1"/>
</dbReference>
<evidence type="ECO:0000313" key="9">
    <source>
        <dbReference type="EMBL" id="MDR6892075.1"/>
    </source>
</evidence>
<evidence type="ECO:0000313" key="10">
    <source>
        <dbReference type="Proteomes" id="UP001247307"/>
    </source>
</evidence>
<dbReference type="InterPro" id="IPR014721">
    <property type="entry name" value="Ribsml_uS5_D2-typ_fold_subgr"/>
</dbReference>
<comment type="similarity">
    <text evidence="7">Belongs to the RnpA family.</text>
</comment>